<organism evidence="1 2">
    <name type="scientific">Amycolatopsis balhimycina DSM 5908</name>
    <dbReference type="NCBI Taxonomy" id="1081091"/>
    <lineage>
        <taxon>Bacteria</taxon>
        <taxon>Bacillati</taxon>
        <taxon>Actinomycetota</taxon>
        <taxon>Actinomycetes</taxon>
        <taxon>Pseudonocardiales</taxon>
        <taxon>Pseudonocardiaceae</taxon>
        <taxon>Amycolatopsis</taxon>
    </lineage>
</organism>
<dbReference type="Proteomes" id="UP000286716">
    <property type="component" value="Unassembled WGS sequence"/>
</dbReference>
<reference evidence="1 2" key="1">
    <citation type="submission" date="2018-05" db="EMBL/GenBank/DDBJ databases">
        <title>Evolution of GPA BGCs.</title>
        <authorList>
            <person name="Waglechner N."/>
            <person name="Wright G.D."/>
        </authorList>
    </citation>
    <scope>NUCLEOTIDE SEQUENCE [LARGE SCALE GENOMIC DNA]</scope>
    <source>
        <strain evidence="1 2">DSM 5908</strain>
    </source>
</reference>
<name>A0A428WYY6_AMYBA</name>
<comment type="caution">
    <text evidence="1">The sequence shown here is derived from an EMBL/GenBank/DDBJ whole genome shotgun (WGS) entry which is preliminary data.</text>
</comment>
<proteinExistence type="predicted"/>
<dbReference type="EMBL" id="QHHU01000007">
    <property type="protein sequence ID" value="RSM48269.1"/>
    <property type="molecule type" value="Genomic_DNA"/>
</dbReference>
<accession>A0A428WYY6</accession>
<evidence type="ECO:0008006" key="3">
    <source>
        <dbReference type="Google" id="ProtNLM"/>
    </source>
</evidence>
<evidence type="ECO:0000313" key="2">
    <source>
        <dbReference type="Proteomes" id="UP000286716"/>
    </source>
</evidence>
<keyword evidence="2" id="KW-1185">Reference proteome</keyword>
<dbReference type="AlphaFoldDB" id="A0A428WYY6"/>
<evidence type="ECO:0000313" key="1">
    <source>
        <dbReference type="EMBL" id="RSM48269.1"/>
    </source>
</evidence>
<sequence>MVSDGVDRYFLARRGPAARNEAGSWEFPGTYLARHVAGEPGIAEETKCSAIGWFRLDELPSPPSKITGANFEACRNAATRDGRT</sequence>
<gene>
    <name evidence="1" type="ORF">DMA12_07220</name>
</gene>
<protein>
    <recommendedName>
        <fullName evidence="3">Nudix hydrolase domain-containing protein</fullName>
    </recommendedName>
</protein>